<evidence type="ECO:0000256" key="2">
    <source>
        <dbReference type="ARBA" id="ARBA00022475"/>
    </source>
</evidence>
<evidence type="ECO:0000256" key="7">
    <source>
        <dbReference type="ARBA" id="ARBA00023136"/>
    </source>
</evidence>
<dbReference type="EMBL" id="AFYH01077502">
    <property type="status" value="NOT_ANNOTATED_CDS"/>
    <property type="molecule type" value="Genomic_DNA"/>
</dbReference>
<keyword evidence="4" id="KW-0479">Metal-binding</keyword>
<dbReference type="OMA" id="KTIDKYW"/>
<name>H3B4W9_LATCH</name>
<evidence type="ECO:0000256" key="1">
    <source>
        <dbReference type="ARBA" id="ARBA00004522"/>
    </source>
</evidence>
<evidence type="ECO:0000256" key="12">
    <source>
        <dbReference type="SAM" id="MobiDB-lite"/>
    </source>
</evidence>
<feature type="compositionally biased region" description="Low complexity" evidence="12">
    <location>
        <begin position="230"/>
        <end position="245"/>
    </location>
</feature>
<accession>H3B4W9</accession>
<dbReference type="FunFam" id="1.10.238.10:FF:000193">
    <property type="entry name" value="EF-hand calcium-binding domain-containing protein 7"/>
    <property type="match status" value="1"/>
</dbReference>
<dbReference type="GO" id="GO:0098797">
    <property type="term" value="C:plasma membrane protein complex"/>
    <property type="evidence" value="ECO:0007669"/>
    <property type="project" value="TreeGrafter"/>
</dbReference>
<dbReference type="Proteomes" id="UP000008672">
    <property type="component" value="Unassembled WGS sequence"/>
</dbReference>
<dbReference type="CTD" id="84455"/>
<evidence type="ECO:0000256" key="6">
    <source>
        <dbReference type="ARBA" id="ARBA00022837"/>
    </source>
</evidence>
<dbReference type="CDD" id="cd00051">
    <property type="entry name" value="EFh"/>
    <property type="match status" value="1"/>
</dbReference>
<evidence type="ECO:0000259" key="13">
    <source>
        <dbReference type="PROSITE" id="PS50222"/>
    </source>
</evidence>
<evidence type="ECO:0000313" key="14">
    <source>
        <dbReference type="Ensembl" id="ENSLACP00000016940.2"/>
    </source>
</evidence>
<sequence>MSSYHGSIVSLISHKSTDSESKKKRHTEEEIFYMTCRAAYLAVFRSSLENITSKKQLCLVLQQAGRNPSQKTLDKCWTPKTTKLNFDDFCDILKKENSTTERELLSAFQKIDVNNDGHITHDELYNVLTTQGEKMSVNEVKSIIQLADVNNDGKLDYNEFCKLFMTTTEHCQRAALEKLETDTKLRRQQFGSQTEGFPSHSQSSPSKQLEGSSWKLETETTPRKADGRPSSRPSSARSRRASVSSTFSMGASSRSMKLTEPKAIKDWQYIHSKGCFFLEEDGGIMSHQYRLYLPQKSAVYLSIKPLNLSQDEEKPSPWMSMDTALYVLKENEHSEDMELEFFTELRDKEKFGWKGELNAGVYRLLPFTTGCRLKKKRKQNIREAKLVYRDDSGELALTKEFRTALSDVFEVIDLDGNGLLSLEEYNFFELRTSGEKCDEDAWTVCKENFDTKKNELTRQGFMDLNLMEANDREGDPSDLWITLQSMGYNKALEMTEACPFIVEVFAKECKAKLKTVNLEQDCKLLNTAICKSVISKGEAKVIKGHDNVIIYTYKSDTRISSVIENKSNNKVTIQVNNEQSKNCISNRGLIIFAVEVAPQSTTVCQHVMPMNERQDWIYNCIDCILTQATAK</sequence>
<feature type="compositionally biased region" description="Polar residues" evidence="12">
    <location>
        <begin position="189"/>
        <end position="211"/>
    </location>
</feature>
<dbReference type="KEGG" id="lcm:102364802"/>
<keyword evidence="5" id="KW-0677">Repeat</keyword>
<reference evidence="15" key="1">
    <citation type="submission" date="2011-08" db="EMBL/GenBank/DDBJ databases">
        <title>The draft genome of Latimeria chalumnae.</title>
        <authorList>
            <person name="Di Palma F."/>
            <person name="Alfoldi J."/>
            <person name="Johnson J."/>
            <person name="Berlin A."/>
            <person name="Gnerre S."/>
            <person name="Jaffe D."/>
            <person name="MacCallum I."/>
            <person name="Young S."/>
            <person name="Walker B.J."/>
            <person name="Lander E."/>
            <person name="Lindblad-Toh K."/>
        </authorList>
    </citation>
    <scope>NUCLEOTIDE SEQUENCE [LARGE SCALE GENOMIC DNA]</scope>
    <source>
        <strain evidence="15">Wild caught</strain>
    </source>
</reference>
<dbReference type="InParanoid" id="H3B4W9"/>
<keyword evidence="7" id="KW-0472">Membrane</keyword>
<dbReference type="InterPro" id="IPR011992">
    <property type="entry name" value="EF-hand-dom_pair"/>
</dbReference>
<protein>
    <recommendedName>
        <fullName evidence="11">EF-hand calcium-binding domain-containing protein 7</fullName>
    </recommendedName>
</protein>
<evidence type="ECO:0000256" key="10">
    <source>
        <dbReference type="ARBA" id="ARBA00065136"/>
    </source>
</evidence>
<dbReference type="GO" id="GO:0060170">
    <property type="term" value="C:ciliary membrane"/>
    <property type="evidence" value="ECO:0007669"/>
    <property type="project" value="UniProtKB-SubCell"/>
</dbReference>
<feature type="region of interest" description="Disordered" evidence="12">
    <location>
        <begin position="187"/>
        <end position="255"/>
    </location>
</feature>
<dbReference type="PROSITE" id="PS50222">
    <property type="entry name" value="EF_HAND_2"/>
    <property type="match status" value="2"/>
</dbReference>
<dbReference type="HOGENOM" id="CLU_031520_1_0_1"/>
<dbReference type="GO" id="GO:0005509">
    <property type="term" value="F:calcium ion binding"/>
    <property type="evidence" value="ECO:0007669"/>
    <property type="project" value="InterPro"/>
</dbReference>
<dbReference type="eggNOG" id="KOG0027">
    <property type="taxonomic scope" value="Eukaryota"/>
</dbReference>
<dbReference type="PANTHER" id="PTHR46819:SF1">
    <property type="entry name" value="EF-HAND CALCIUM-BINDING DOMAIN-CONTAINING PROTEIN 7"/>
    <property type="match status" value="1"/>
</dbReference>
<evidence type="ECO:0000313" key="15">
    <source>
        <dbReference type="Proteomes" id="UP000008672"/>
    </source>
</evidence>
<dbReference type="PANTHER" id="PTHR46819">
    <property type="entry name" value="EF-HAND CALCIUM-BINDING DOMAIN-CONTAINING PROTEIN 7"/>
    <property type="match status" value="1"/>
</dbReference>
<dbReference type="PROSITE" id="PS00018">
    <property type="entry name" value="EF_HAND_1"/>
    <property type="match status" value="3"/>
</dbReference>
<keyword evidence="3" id="KW-0597">Phosphoprotein</keyword>
<feature type="domain" description="EF-hand" evidence="13">
    <location>
        <begin position="99"/>
        <end position="134"/>
    </location>
</feature>
<dbReference type="InterPro" id="IPR018247">
    <property type="entry name" value="EF_Hand_1_Ca_BS"/>
</dbReference>
<dbReference type="EMBL" id="AFYH01077500">
    <property type="status" value="NOT_ANNOTATED_CDS"/>
    <property type="molecule type" value="Genomic_DNA"/>
</dbReference>
<dbReference type="SUPFAM" id="SSF47473">
    <property type="entry name" value="EF-hand"/>
    <property type="match status" value="2"/>
</dbReference>
<gene>
    <name evidence="14" type="primary">EFCAB7</name>
</gene>
<keyword evidence="2" id="KW-1003">Cell membrane</keyword>
<dbReference type="InterPro" id="IPR002048">
    <property type="entry name" value="EF_hand_dom"/>
</dbReference>
<keyword evidence="8" id="KW-0966">Cell projection</keyword>
<reference evidence="14" key="3">
    <citation type="submission" date="2025-09" db="UniProtKB">
        <authorList>
            <consortium name="Ensembl"/>
        </authorList>
    </citation>
    <scope>IDENTIFICATION</scope>
</reference>
<dbReference type="SMART" id="SM00054">
    <property type="entry name" value="EFh"/>
    <property type="match status" value="3"/>
</dbReference>
<dbReference type="EMBL" id="AFYH01077503">
    <property type="status" value="NOT_ANNOTATED_CDS"/>
    <property type="molecule type" value="Genomic_DNA"/>
</dbReference>
<dbReference type="Ensembl" id="ENSLACT00000017059.2">
    <property type="protein sequence ID" value="ENSLACP00000016940.2"/>
    <property type="gene ID" value="ENSLACG00000014919.2"/>
</dbReference>
<dbReference type="Pfam" id="PF13202">
    <property type="entry name" value="EF-hand_5"/>
    <property type="match status" value="1"/>
</dbReference>
<dbReference type="STRING" id="7897.ENSLACP00000016940"/>
<dbReference type="AlphaFoldDB" id="H3B4W9"/>
<feature type="compositionally biased region" description="Polar residues" evidence="12">
    <location>
        <begin position="246"/>
        <end position="255"/>
    </location>
</feature>
<evidence type="ECO:0000256" key="5">
    <source>
        <dbReference type="ARBA" id="ARBA00022737"/>
    </source>
</evidence>
<evidence type="ECO:0000256" key="3">
    <source>
        <dbReference type="ARBA" id="ARBA00022553"/>
    </source>
</evidence>
<dbReference type="GeneID" id="102364802"/>
<evidence type="ECO:0000256" key="8">
    <source>
        <dbReference type="ARBA" id="ARBA00023273"/>
    </source>
</evidence>
<dbReference type="OrthoDB" id="26525at2759"/>
<dbReference type="FunFam" id="1.10.238.10:FF:000161">
    <property type="entry name" value="EF-hand calcium-binding domain-containing protein 7 isoform X2"/>
    <property type="match status" value="1"/>
</dbReference>
<dbReference type="InterPro" id="IPR052266">
    <property type="entry name" value="Miro-EF-hand_domain"/>
</dbReference>
<dbReference type="Gene3D" id="1.10.238.10">
    <property type="entry name" value="EF-hand"/>
    <property type="match status" value="2"/>
</dbReference>
<keyword evidence="6" id="KW-0106">Calcium</keyword>
<feature type="domain" description="EF-hand" evidence="13">
    <location>
        <begin position="135"/>
        <end position="170"/>
    </location>
</feature>
<keyword evidence="15" id="KW-1185">Reference proteome</keyword>
<dbReference type="FunCoup" id="H3B4W9">
    <property type="interactions" value="292"/>
</dbReference>
<dbReference type="RefSeq" id="XP_005996899.1">
    <property type="nucleotide sequence ID" value="XM_005996837.3"/>
</dbReference>
<evidence type="ECO:0000256" key="11">
    <source>
        <dbReference type="ARBA" id="ARBA00069151"/>
    </source>
</evidence>
<evidence type="ECO:0000256" key="9">
    <source>
        <dbReference type="ARBA" id="ARBA00053812"/>
    </source>
</evidence>
<dbReference type="Pfam" id="PF13499">
    <property type="entry name" value="EF-hand_7"/>
    <property type="match status" value="1"/>
</dbReference>
<proteinExistence type="predicted"/>
<dbReference type="Bgee" id="ENSLACG00000014919">
    <property type="expression patterns" value="Expressed in chordate pharynx and 2 other cell types or tissues"/>
</dbReference>
<comment type="subunit">
    <text evidence="10">Component of the EvC complex composed of EFCAB7, IQCE, EVC2 and EVC; built from two subcomplexes, EVC2:EVC and EFCAB7:IQCE. Interacts (via EF-hand 1 and 2) with IQCE (via N-terminus); this interaction anchors the EVC-EVC2 complex in a signaling microdomain at the base of cilia and stimulates the Hedgehog (Hh) pathway. Interacts with EVC2 (via N-terminal end). Interacts with EVC.</text>
</comment>
<dbReference type="EMBL" id="AFYH01077501">
    <property type="status" value="NOT_ANNOTATED_CDS"/>
    <property type="molecule type" value="Genomic_DNA"/>
</dbReference>
<comment type="function">
    <text evidence="9">Component of the EvC complex that positively regulates ciliary Hedgehog (Hh) signaling. Required for the localization of the EVC2:EVC subcomplex at the base of primary cilia.</text>
</comment>
<dbReference type="GeneTree" id="ENSGT00390000015466"/>
<evidence type="ECO:0000256" key="4">
    <source>
        <dbReference type="ARBA" id="ARBA00022723"/>
    </source>
</evidence>
<comment type="subcellular location">
    <subcellularLocation>
        <location evidence="1">Cell projection</location>
        <location evidence="1">Cilium membrane</location>
        <topology evidence="1">Peripheral membrane protein</topology>
        <orientation evidence="1">Cytoplasmic side</orientation>
    </subcellularLocation>
</comment>
<reference evidence="14" key="2">
    <citation type="submission" date="2025-08" db="UniProtKB">
        <authorList>
            <consortium name="Ensembl"/>
        </authorList>
    </citation>
    <scope>IDENTIFICATION</scope>
</reference>
<dbReference type="GO" id="GO:1903569">
    <property type="term" value="P:positive regulation of protein localization to ciliary membrane"/>
    <property type="evidence" value="ECO:0007669"/>
    <property type="project" value="TreeGrafter"/>
</dbReference>
<organism evidence="14 15">
    <name type="scientific">Latimeria chalumnae</name>
    <name type="common">Coelacanth</name>
    <dbReference type="NCBI Taxonomy" id="7897"/>
    <lineage>
        <taxon>Eukaryota</taxon>
        <taxon>Metazoa</taxon>
        <taxon>Chordata</taxon>
        <taxon>Craniata</taxon>
        <taxon>Vertebrata</taxon>
        <taxon>Euteleostomi</taxon>
        <taxon>Coelacanthiformes</taxon>
        <taxon>Coelacanthidae</taxon>
        <taxon>Latimeria</taxon>
    </lineage>
</organism>
<feature type="compositionally biased region" description="Basic and acidic residues" evidence="12">
    <location>
        <begin position="216"/>
        <end position="229"/>
    </location>
</feature>